<dbReference type="EMBL" id="MEWX01000014">
    <property type="protein sequence ID" value="OGC80708.1"/>
    <property type="molecule type" value="Genomic_DNA"/>
</dbReference>
<proteinExistence type="predicted"/>
<gene>
    <name evidence="2" type="ORF">A2943_02355</name>
</gene>
<organism evidence="2 3">
    <name type="scientific">Candidatus Adlerbacteria bacterium RIFCSPLOWO2_01_FULL_51_16</name>
    <dbReference type="NCBI Taxonomy" id="1797243"/>
    <lineage>
        <taxon>Bacteria</taxon>
        <taxon>Candidatus Adleribacteriota</taxon>
    </lineage>
</organism>
<comment type="caution">
    <text evidence="2">The sequence shown here is derived from an EMBL/GenBank/DDBJ whole genome shotgun (WGS) entry which is preliminary data.</text>
</comment>
<evidence type="ECO:0000256" key="1">
    <source>
        <dbReference type="SAM" id="Phobius"/>
    </source>
</evidence>
<evidence type="ECO:0000313" key="3">
    <source>
        <dbReference type="Proteomes" id="UP000176185"/>
    </source>
</evidence>
<feature type="transmembrane region" description="Helical" evidence="1">
    <location>
        <begin position="7"/>
        <end position="26"/>
    </location>
</feature>
<dbReference type="AlphaFoldDB" id="A0A1F4XGG1"/>
<dbReference type="Proteomes" id="UP000176185">
    <property type="component" value="Unassembled WGS sequence"/>
</dbReference>
<dbReference type="SUPFAM" id="SSF49503">
    <property type="entry name" value="Cupredoxins"/>
    <property type="match status" value="1"/>
</dbReference>
<keyword evidence="1" id="KW-0472">Membrane</keyword>
<keyword evidence="1" id="KW-0812">Transmembrane</keyword>
<keyword evidence="1" id="KW-1133">Transmembrane helix</keyword>
<dbReference type="InterPro" id="IPR008972">
    <property type="entry name" value="Cupredoxin"/>
</dbReference>
<protein>
    <recommendedName>
        <fullName evidence="4">EfeO-type cupredoxin-like domain-containing protein</fullName>
    </recommendedName>
</protein>
<dbReference type="Gene3D" id="2.60.40.420">
    <property type="entry name" value="Cupredoxins - blue copper proteins"/>
    <property type="match status" value="1"/>
</dbReference>
<sequence length="165" mass="17357">MNMSTTSLVWLVIVVVLVVLGGWYFLSVAPAPAPAPTNPTNTPPTTSGDTNVNIDVTTAPTPTSVTVTYSSSGFSPSPVTIKKGGAVTFVDSNPSVDMWVASAMHPTHSVYSGTSLSAHCDDTTDNSFDQCKVGSSYSFTFTKVGTWGYHNHSQSSDFGQVIVVE</sequence>
<name>A0A1F4XGG1_9BACT</name>
<evidence type="ECO:0008006" key="4">
    <source>
        <dbReference type="Google" id="ProtNLM"/>
    </source>
</evidence>
<evidence type="ECO:0000313" key="2">
    <source>
        <dbReference type="EMBL" id="OGC80708.1"/>
    </source>
</evidence>
<accession>A0A1F4XGG1</accession>
<dbReference type="STRING" id="1797243.A2943_02355"/>
<reference evidence="2 3" key="1">
    <citation type="journal article" date="2016" name="Nat. Commun.">
        <title>Thousands of microbial genomes shed light on interconnected biogeochemical processes in an aquifer system.</title>
        <authorList>
            <person name="Anantharaman K."/>
            <person name="Brown C.T."/>
            <person name="Hug L.A."/>
            <person name="Sharon I."/>
            <person name="Castelle C.J."/>
            <person name="Probst A.J."/>
            <person name="Thomas B.C."/>
            <person name="Singh A."/>
            <person name="Wilkins M.J."/>
            <person name="Karaoz U."/>
            <person name="Brodie E.L."/>
            <person name="Williams K.H."/>
            <person name="Hubbard S.S."/>
            <person name="Banfield J.F."/>
        </authorList>
    </citation>
    <scope>NUCLEOTIDE SEQUENCE [LARGE SCALE GENOMIC DNA]</scope>
</reference>